<evidence type="ECO:0000313" key="6">
    <source>
        <dbReference type="Proteomes" id="UP000177097"/>
    </source>
</evidence>
<keyword evidence="2 4" id="KW-0689">Ribosomal protein</keyword>
<proteinExistence type="inferred from homology"/>
<name>A0A1F7TVW8_9BACT</name>
<comment type="function">
    <text evidence="4">One of the early assembly proteins it binds 23S rRNA. One of the proteins that surrounds the polypeptide exit tunnel on the outside of the ribosome. Forms the main docking site for trigger factor binding to the ribosome.</text>
</comment>
<dbReference type="EMBL" id="MGDX01000036">
    <property type="protein sequence ID" value="OGL70115.1"/>
    <property type="molecule type" value="Genomic_DNA"/>
</dbReference>
<dbReference type="GO" id="GO:0003735">
    <property type="term" value="F:structural constituent of ribosome"/>
    <property type="evidence" value="ECO:0007669"/>
    <property type="project" value="InterPro"/>
</dbReference>
<dbReference type="AlphaFoldDB" id="A0A1F7TVW8"/>
<dbReference type="Proteomes" id="UP000177097">
    <property type="component" value="Unassembled WGS sequence"/>
</dbReference>
<dbReference type="STRING" id="1802389.A3C17_03515"/>
<keyword evidence="4" id="KW-0699">rRNA-binding</keyword>
<dbReference type="InterPro" id="IPR012678">
    <property type="entry name" value="Ribosomal_uL23/eL15/eS24_sf"/>
</dbReference>
<dbReference type="HAMAP" id="MF_01369_B">
    <property type="entry name" value="Ribosomal_uL23_B"/>
    <property type="match status" value="1"/>
</dbReference>
<evidence type="ECO:0000256" key="2">
    <source>
        <dbReference type="ARBA" id="ARBA00022980"/>
    </source>
</evidence>
<evidence type="ECO:0000313" key="5">
    <source>
        <dbReference type="EMBL" id="OGL70115.1"/>
    </source>
</evidence>
<dbReference type="GO" id="GO:0019843">
    <property type="term" value="F:rRNA binding"/>
    <property type="evidence" value="ECO:0007669"/>
    <property type="project" value="UniProtKB-UniRule"/>
</dbReference>
<protein>
    <recommendedName>
        <fullName evidence="4">Large ribosomal subunit protein uL23</fullName>
    </recommendedName>
</protein>
<comment type="caution">
    <text evidence="5">The sequence shown here is derived from an EMBL/GenBank/DDBJ whole genome shotgun (WGS) entry which is preliminary data.</text>
</comment>
<evidence type="ECO:0000256" key="1">
    <source>
        <dbReference type="ARBA" id="ARBA00006700"/>
    </source>
</evidence>
<dbReference type="InterPro" id="IPR012677">
    <property type="entry name" value="Nucleotide-bd_a/b_plait_sf"/>
</dbReference>
<accession>A0A1F7TVW8</accession>
<keyword evidence="4" id="KW-0694">RNA-binding</keyword>
<dbReference type="InterPro" id="IPR013025">
    <property type="entry name" value="Ribosomal_uL23-like"/>
</dbReference>
<evidence type="ECO:0000256" key="3">
    <source>
        <dbReference type="ARBA" id="ARBA00023274"/>
    </source>
</evidence>
<gene>
    <name evidence="4" type="primary">rplW</name>
    <name evidence="5" type="ORF">A3C17_03515</name>
</gene>
<dbReference type="GO" id="GO:0006412">
    <property type="term" value="P:translation"/>
    <property type="evidence" value="ECO:0007669"/>
    <property type="project" value="UniProtKB-UniRule"/>
</dbReference>
<dbReference type="GO" id="GO:1990904">
    <property type="term" value="C:ribonucleoprotein complex"/>
    <property type="evidence" value="ECO:0007669"/>
    <property type="project" value="UniProtKB-KW"/>
</dbReference>
<dbReference type="GO" id="GO:0005840">
    <property type="term" value="C:ribosome"/>
    <property type="evidence" value="ECO:0007669"/>
    <property type="project" value="UniProtKB-KW"/>
</dbReference>
<dbReference type="Pfam" id="PF00276">
    <property type="entry name" value="Ribosomal_L23"/>
    <property type="match status" value="1"/>
</dbReference>
<comment type="similarity">
    <text evidence="1 4">Belongs to the universal ribosomal protein uL23 family.</text>
</comment>
<dbReference type="NCBIfam" id="NF004363">
    <property type="entry name" value="PRK05738.2-4"/>
    <property type="match status" value="1"/>
</dbReference>
<reference evidence="5 6" key="1">
    <citation type="journal article" date="2016" name="Nat. Commun.">
        <title>Thousands of microbial genomes shed light on interconnected biogeochemical processes in an aquifer system.</title>
        <authorList>
            <person name="Anantharaman K."/>
            <person name="Brown C.T."/>
            <person name="Hug L.A."/>
            <person name="Sharon I."/>
            <person name="Castelle C.J."/>
            <person name="Probst A.J."/>
            <person name="Thomas B.C."/>
            <person name="Singh A."/>
            <person name="Wilkins M.J."/>
            <person name="Karaoz U."/>
            <person name="Brodie E.L."/>
            <person name="Williams K.H."/>
            <person name="Hubbard S.S."/>
            <person name="Banfield J.F."/>
        </authorList>
    </citation>
    <scope>NUCLEOTIDE SEQUENCE [LARGE SCALE GENOMIC DNA]</scope>
</reference>
<comment type="subunit">
    <text evidence="4">Part of the 50S ribosomal subunit. Contacts protein L29, and trigger factor when it is bound to the ribosome.</text>
</comment>
<dbReference type="Gene3D" id="3.30.70.330">
    <property type="match status" value="1"/>
</dbReference>
<dbReference type="SUPFAM" id="SSF54189">
    <property type="entry name" value="Ribosomal proteins S24e, L23 and L15e"/>
    <property type="match status" value="1"/>
</dbReference>
<evidence type="ECO:0000256" key="4">
    <source>
        <dbReference type="HAMAP-Rule" id="MF_01369"/>
    </source>
</evidence>
<organism evidence="5 6">
    <name type="scientific">Candidatus Uhrbacteria bacterium RIFCSPHIGHO2_02_FULL_53_13</name>
    <dbReference type="NCBI Taxonomy" id="1802389"/>
    <lineage>
        <taxon>Bacteria</taxon>
        <taxon>Candidatus Uhriibacteriota</taxon>
    </lineage>
</organism>
<sequence>MAKPSPVKTAKKAGRQAYRVLRRPLITEKSAVLASEGVYVFEVYSSCGKVEVKHAIKELYGVMPRRVNMLAMDGKHVRFGRRSGVRRDYKKAFVYLKSGETIDVFDAK</sequence>
<keyword evidence="3 4" id="KW-0687">Ribonucleoprotein</keyword>